<evidence type="ECO:0000256" key="1">
    <source>
        <dbReference type="SAM" id="MobiDB-lite"/>
    </source>
</evidence>
<dbReference type="AlphaFoldDB" id="A0A8J3TV28"/>
<dbReference type="EMBL" id="BOOO01000036">
    <property type="protein sequence ID" value="GII32732.1"/>
    <property type="molecule type" value="Genomic_DNA"/>
</dbReference>
<keyword evidence="4" id="KW-1185">Reference proteome</keyword>
<evidence type="ECO:0000256" key="2">
    <source>
        <dbReference type="SAM" id="Phobius"/>
    </source>
</evidence>
<keyword evidence="2" id="KW-1133">Transmembrane helix</keyword>
<feature type="compositionally biased region" description="Basic residues" evidence="1">
    <location>
        <begin position="99"/>
        <end position="108"/>
    </location>
</feature>
<name>A0A8J3TV28_9ACTN</name>
<organism evidence="3 4">
    <name type="scientific">Planotetraspora mira</name>
    <dbReference type="NCBI Taxonomy" id="58121"/>
    <lineage>
        <taxon>Bacteria</taxon>
        <taxon>Bacillati</taxon>
        <taxon>Actinomycetota</taxon>
        <taxon>Actinomycetes</taxon>
        <taxon>Streptosporangiales</taxon>
        <taxon>Streptosporangiaceae</taxon>
        <taxon>Planotetraspora</taxon>
    </lineage>
</organism>
<keyword evidence="2" id="KW-0812">Transmembrane</keyword>
<sequence length="197" mass="21623">MPPELIRIGLARIFAEEPAADTWVSILDSATKLLGVIIWPLVVVFVVIYVTRKYKAQIAKMLDGRLESVEALGVKVLWAAHQALDPPAELVGHTTRDKLKPRRSRPRRGVADTRDDLPAVGTPAAEEEMAREGIIAMIERAVQDASLGWQARVDLLSDAEALLRDRGIEVPPALSNLLIQFKYELWASTGGSGRAGR</sequence>
<feature type="region of interest" description="Disordered" evidence="1">
    <location>
        <begin position="90"/>
        <end position="123"/>
    </location>
</feature>
<evidence type="ECO:0000313" key="3">
    <source>
        <dbReference type="EMBL" id="GII32732.1"/>
    </source>
</evidence>
<dbReference type="Proteomes" id="UP000650628">
    <property type="component" value="Unassembled WGS sequence"/>
</dbReference>
<feature type="transmembrane region" description="Helical" evidence="2">
    <location>
        <begin position="33"/>
        <end position="51"/>
    </location>
</feature>
<comment type="caution">
    <text evidence="3">The sequence shown here is derived from an EMBL/GenBank/DDBJ whole genome shotgun (WGS) entry which is preliminary data.</text>
</comment>
<reference evidence="3 4" key="1">
    <citation type="submission" date="2021-01" db="EMBL/GenBank/DDBJ databases">
        <title>Whole genome shotgun sequence of Planotetraspora mira NBRC 15435.</title>
        <authorList>
            <person name="Komaki H."/>
            <person name="Tamura T."/>
        </authorList>
    </citation>
    <scope>NUCLEOTIDE SEQUENCE [LARGE SCALE GENOMIC DNA]</scope>
    <source>
        <strain evidence="3 4">NBRC 15435</strain>
    </source>
</reference>
<keyword evidence="2" id="KW-0472">Membrane</keyword>
<protein>
    <submittedName>
        <fullName evidence="3">Uncharacterized protein</fullName>
    </submittedName>
</protein>
<evidence type="ECO:0000313" key="4">
    <source>
        <dbReference type="Proteomes" id="UP000650628"/>
    </source>
</evidence>
<dbReference type="RefSeq" id="WP_203956610.1">
    <property type="nucleotide sequence ID" value="NZ_BOOO01000036.1"/>
</dbReference>
<accession>A0A8J3TV28</accession>
<proteinExistence type="predicted"/>
<gene>
    <name evidence="3" type="ORF">Pmi06nite_61740</name>
</gene>